<evidence type="ECO:0000313" key="3">
    <source>
        <dbReference type="Proteomes" id="UP000298112"/>
    </source>
</evidence>
<keyword evidence="3" id="KW-1185">Reference proteome</keyword>
<dbReference type="Gene3D" id="2.60.120.260">
    <property type="entry name" value="Galactose-binding domain-like"/>
    <property type="match status" value="1"/>
</dbReference>
<feature type="domain" description="NAD glycohydrolase translocation F5/8 type C" evidence="1">
    <location>
        <begin position="163"/>
        <end position="286"/>
    </location>
</feature>
<comment type="caution">
    <text evidence="2">The sequence shown here is derived from an EMBL/GenBank/DDBJ whole genome shotgun (WGS) entry which is preliminary data.</text>
</comment>
<dbReference type="EMBL" id="RQHF01000035">
    <property type="protein sequence ID" value="TGM46235.1"/>
    <property type="molecule type" value="Genomic_DNA"/>
</dbReference>
<dbReference type="Pfam" id="PF25302">
    <property type="entry name" value="NADase_transloc"/>
    <property type="match status" value="1"/>
</dbReference>
<evidence type="ECO:0000259" key="1">
    <source>
        <dbReference type="Pfam" id="PF25302"/>
    </source>
</evidence>
<organism evidence="2 3">
    <name type="scientific">Leptospira vanthielii</name>
    <dbReference type="NCBI Taxonomy" id="293085"/>
    <lineage>
        <taxon>Bacteria</taxon>
        <taxon>Pseudomonadati</taxon>
        <taxon>Spirochaetota</taxon>
        <taxon>Spirochaetia</taxon>
        <taxon>Leptospirales</taxon>
        <taxon>Leptospiraceae</taxon>
        <taxon>Leptospira</taxon>
    </lineage>
</organism>
<dbReference type="RefSeq" id="WP_135660384.1">
    <property type="nucleotide sequence ID" value="NZ_RQHF01000035.1"/>
</dbReference>
<accession>A0ABY2NK91</accession>
<dbReference type="InterPro" id="IPR057561">
    <property type="entry name" value="NADase_transloc"/>
</dbReference>
<evidence type="ECO:0000313" key="2">
    <source>
        <dbReference type="EMBL" id="TGM46235.1"/>
    </source>
</evidence>
<reference evidence="3" key="1">
    <citation type="journal article" date="2019" name="PLoS Negl. Trop. Dis.">
        <title>Revisiting the worldwide diversity of Leptospira species in the environment.</title>
        <authorList>
            <person name="Vincent A.T."/>
            <person name="Schiettekatte O."/>
            <person name="Bourhy P."/>
            <person name="Veyrier F.J."/>
            <person name="Picardeau M."/>
        </authorList>
    </citation>
    <scope>NUCLEOTIDE SEQUENCE [LARGE SCALE GENOMIC DNA]</scope>
    <source>
        <strain evidence="3">201601955</strain>
    </source>
</reference>
<dbReference type="Proteomes" id="UP000298112">
    <property type="component" value="Unassembled WGS sequence"/>
</dbReference>
<gene>
    <name evidence="2" type="ORF">EHQ95_16470</name>
</gene>
<protein>
    <submittedName>
        <fullName evidence="2">Discoidin domain-containing protein</fullName>
    </submittedName>
</protein>
<name>A0ABY2NK91_9LEPT</name>
<dbReference type="NCBIfam" id="NF047619">
    <property type="entry name" value="NADase_discoid"/>
    <property type="match status" value="1"/>
</dbReference>
<dbReference type="SUPFAM" id="SSF49785">
    <property type="entry name" value="Galactose-binding domain-like"/>
    <property type="match status" value="1"/>
</dbReference>
<dbReference type="InterPro" id="IPR008979">
    <property type="entry name" value="Galactose-bd-like_sf"/>
</dbReference>
<sequence>MKKIILSLSLLFFLFCKGSSIEKSVVIERIQAASSADGTSPINVFKSGKYWKPETSLDGITIFFSNGAQWNQPGKTDGRAFFSELSIECKDKKGYVALYKDGSYATNFDCSKTENQKIRSNGVHVIYLLPDSGNGIESVSFFQDGKKLDVTYPEPIQGEVKASSTLPNYPAYGLFDGSIDFAWVEGAKTDGVGENFQINLEDKIDLSGIEIFNGYQRLDSLFHKNGSVTELQVSNGSDSFTLKVEDKQGGQRIFFPKTISGKNFTFKIQKVRPGNTWSDTVIAEIILLGEKGNRFTVIDQNAEKFKESILSKTNGTILSNVVNKAVFGDMAEGRLDYVFRSNGSFVIWKDDTIEKRVLDGNWVLLDANSSEAKIKIFGRDHKVVTTSLDADSPYSQTTEEESTLIFSDTLTITPATIGGLQLVGNKVQISN</sequence>
<proteinExistence type="predicted"/>